<dbReference type="EMBL" id="CADCVJ010000216">
    <property type="protein sequence ID" value="CAA9490231.1"/>
    <property type="molecule type" value="Genomic_DNA"/>
</dbReference>
<sequence length="143" mass="15193">ARRSRGRCRGGGCLGAAAAARHARVRRPLRRHRAAREVRHPLARLAPGRGGHPPRLRRHGGGRLRAAGTLAAGYGALARPGVRARRAPRHLARDAPAADRASGGRRLPAAVGRSRRLRPGHLAPPALRRGARSAPAQARRGTL</sequence>
<name>A0A6J4S5N8_9ACTN</name>
<feature type="non-terminal residue" evidence="2">
    <location>
        <position position="1"/>
    </location>
</feature>
<feature type="region of interest" description="Disordered" evidence="1">
    <location>
        <begin position="81"/>
        <end position="143"/>
    </location>
</feature>
<feature type="compositionally biased region" description="Basic residues" evidence="1">
    <location>
        <begin position="52"/>
        <end position="61"/>
    </location>
</feature>
<gene>
    <name evidence="2" type="ORF">AVDCRST_MAG38-2581</name>
</gene>
<organism evidence="2">
    <name type="scientific">uncultured Solirubrobacteraceae bacterium</name>
    <dbReference type="NCBI Taxonomy" id="1162706"/>
    <lineage>
        <taxon>Bacteria</taxon>
        <taxon>Bacillati</taxon>
        <taxon>Actinomycetota</taxon>
        <taxon>Thermoleophilia</taxon>
        <taxon>Solirubrobacterales</taxon>
        <taxon>Solirubrobacteraceae</taxon>
        <taxon>environmental samples</taxon>
    </lineage>
</organism>
<accession>A0A6J4S5N8</accession>
<evidence type="ECO:0000313" key="2">
    <source>
        <dbReference type="EMBL" id="CAA9490231.1"/>
    </source>
</evidence>
<feature type="region of interest" description="Disordered" evidence="1">
    <location>
        <begin position="39"/>
        <end position="61"/>
    </location>
</feature>
<proteinExistence type="predicted"/>
<protein>
    <submittedName>
        <fullName evidence="2">Uncharacterized protein</fullName>
    </submittedName>
</protein>
<reference evidence="2" key="1">
    <citation type="submission" date="2020-02" db="EMBL/GenBank/DDBJ databases">
        <authorList>
            <person name="Meier V. D."/>
        </authorList>
    </citation>
    <scope>NUCLEOTIDE SEQUENCE</scope>
    <source>
        <strain evidence="2">AVDCRST_MAG38</strain>
    </source>
</reference>
<feature type="non-terminal residue" evidence="2">
    <location>
        <position position="143"/>
    </location>
</feature>
<dbReference type="AlphaFoldDB" id="A0A6J4S5N8"/>
<evidence type="ECO:0000256" key="1">
    <source>
        <dbReference type="SAM" id="MobiDB-lite"/>
    </source>
</evidence>